<evidence type="ECO:0000256" key="1">
    <source>
        <dbReference type="ARBA" id="ARBA00002521"/>
    </source>
</evidence>
<gene>
    <name evidence="6 9" type="primary">map</name>
    <name evidence="9" type="ORF">ENP47_11075</name>
</gene>
<dbReference type="InterPro" id="IPR002467">
    <property type="entry name" value="Pept_M24A_MAP1"/>
</dbReference>
<dbReference type="Gene3D" id="3.90.230.10">
    <property type="entry name" value="Creatinase/methionine aminopeptidase superfamily"/>
    <property type="match status" value="1"/>
</dbReference>
<keyword evidence="2 6" id="KW-0031">Aminopeptidase</keyword>
<dbReference type="GO" id="GO:0005829">
    <property type="term" value="C:cytosol"/>
    <property type="evidence" value="ECO:0007669"/>
    <property type="project" value="TreeGrafter"/>
</dbReference>
<protein>
    <recommendedName>
        <fullName evidence="6 7">Methionine aminopeptidase</fullName>
        <shortName evidence="6">MAP</shortName>
        <shortName evidence="6">MetAP</shortName>
        <ecNumber evidence="6 7">3.4.11.18</ecNumber>
    </recommendedName>
    <alternativeName>
        <fullName evidence="6">Peptidase M</fullName>
    </alternativeName>
</protein>
<dbReference type="GO" id="GO:0070006">
    <property type="term" value="F:metalloaminopeptidase activity"/>
    <property type="evidence" value="ECO:0007669"/>
    <property type="project" value="UniProtKB-UniRule"/>
</dbReference>
<feature type="binding site" evidence="6">
    <location>
        <position position="169"/>
    </location>
    <ligand>
        <name>a divalent metal cation</name>
        <dbReference type="ChEBI" id="CHEBI:60240"/>
        <label>2</label>
        <note>catalytic</note>
    </ligand>
</feature>
<sequence length="249" mass="26946">MPIVLKRPEQIRLMREAGKIVAETLAVLADAVRPGITTAELDRLAERIIRKHGAVPSFKGYRGFPASICVSVNEEVVHGIPGPRILQEGDIVGIDVGARYRGYHGDATITVPVGRISPEAEKLLRVCREALEIGIAYARAGNRLTDISHAIQQHVEAHGFSVVRNLYGHGIGRALHEEPMLPHYGPPGQGPVLQPGMVLTIEPMIAAGRPETRLLADRWTVVTADGSLSAQFEHTVAITENGPEILTLP</sequence>
<feature type="domain" description="Peptidase M24" evidence="8">
    <location>
        <begin position="13"/>
        <end position="240"/>
    </location>
</feature>
<organism evidence="9">
    <name type="scientific">Thermomicrobium roseum</name>
    <dbReference type="NCBI Taxonomy" id="500"/>
    <lineage>
        <taxon>Bacteria</taxon>
        <taxon>Pseudomonadati</taxon>
        <taxon>Thermomicrobiota</taxon>
        <taxon>Thermomicrobia</taxon>
        <taxon>Thermomicrobiales</taxon>
        <taxon>Thermomicrobiaceae</taxon>
        <taxon>Thermomicrobium</taxon>
    </lineage>
</organism>
<dbReference type="HAMAP" id="MF_01974">
    <property type="entry name" value="MetAP_1"/>
    <property type="match status" value="1"/>
</dbReference>
<evidence type="ECO:0000256" key="5">
    <source>
        <dbReference type="ARBA" id="ARBA00022801"/>
    </source>
</evidence>
<comment type="caution">
    <text evidence="9">The sequence shown here is derived from an EMBL/GenBank/DDBJ whole genome shotgun (WGS) entry which is preliminary data.</text>
</comment>
<dbReference type="CDD" id="cd01086">
    <property type="entry name" value="MetAP1"/>
    <property type="match status" value="1"/>
</dbReference>
<dbReference type="Pfam" id="PF00557">
    <property type="entry name" value="Peptidase_M24"/>
    <property type="match status" value="1"/>
</dbReference>
<dbReference type="InterPro" id="IPR036005">
    <property type="entry name" value="Creatinase/aminopeptidase-like"/>
</dbReference>
<feature type="binding site" evidence="6">
    <location>
        <position position="78"/>
    </location>
    <ligand>
        <name>substrate</name>
    </ligand>
</feature>
<feature type="binding site" evidence="6">
    <location>
        <position position="233"/>
    </location>
    <ligand>
        <name>a divalent metal cation</name>
        <dbReference type="ChEBI" id="CHEBI:60240"/>
        <label>2</label>
        <note>catalytic</note>
    </ligand>
</feature>
<dbReference type="GO" id="GO:0004239">
    <property type="term" value="F:initiator methionyl aminopeptidase activity"/>
    <property type="evidence" value="ECO:0007669"/>
    <property type="project" value="UniProtKB-UniRule"/>
</dbReference>
<feature type="binding site" evidence="6">
    <location>
        <position position="106"/>
    </location>
    <ligand>
        <name>a divalent metal cation</name>
        <dbReference type="ChEBI" id="CHEBI:60240"/>
        <label>1</label>
    </ligand>
</feature>
<dbReference type="PANTHER" id="PTHR43330:SF27">
    <property type="entry name" value="METHIONINE AMINOPEPTIDASE"/>
    <property type="match status" value="1"/>
</dbReference>
<dbReference type="EC" id="3.4.11.18" evidence="6 7"/>
<evidence type="ECO:0000256" key="4">
    <source>
        <dbReference type="ARBA" id="ARBA00022723"/>
    </source>
</evidence>
<evidence type="ECO:0000256" key="7">
    <source>
        <dbReference type="RuleBase" id="RU003653"/>
    </source>
</evidence>
<feature type="binding site" evidence="6">
    <location>
        <position position="233"/>
    </location>
    <ligand>
        <name>a divalent metal cation</name>
        <dbReference type="ChEBI" id="CHEBI:60240"/>
        <label>1</label>
    </ligand>
</feature>
<dbReference type="InterPro" id="IPR001714">
    <property type="entry name" value="Pept_M24_MAP"/>
</dbReference>
<feature type="binding site" evidence="6">
    <location>
        <position position="95"/>
    </location>
    <ligand>
        <name>a divalent metal cation</name>
        <dbReference type="ChEBI" id="CHEBI:60240"/>
        <label>1</label>
    </ligand>
</feature>
<accession>A0A7C1XEX0</accession>
<comment type="catalytic activity">
    <reaction evidence="6 7">
        <text>Release of N-terminal amino acids, preferentially methionine, from peptides and arylamides.</text>
        <dbReference type="EC" id="3.4.11.18"/>
    </reaction>
</comment>
<keyword evidence="4 6" id="KW-0479">Metal-binding</keyword>
<dbReference type="SUPFAM" id="SSF55920">
    <property type="entry name" value="Creatinase/aminopeptidase"/>
    <property type="match status" value="1"/>
</dbReference>
<evidence type="ECO:0000313" key="9">
    <source>
        <dbReference type="EMBL" id="HEF66118.1"/>
    </source>
</evidence>
<evidence type="ECO:0000256" key="2">
    <source>
        <dbReference type="ARBA" id="ARBA00022438"/>
    </source>
</evidence>
<dbReference type="NCBIfam" id="TIGR00500">
    <property type="entry name" value="met_pdase_I"/>
    <property type="match status" value="1"/>
</dbReference>
<dbReference type="PANTHER" id="PTHR43330">
    <property type="entry name" value="METHIONINE AMINOPEPTIDASE"/>
    <property type="match status" value="1"/>
</dbReference>
<comment type="function">
    <text evidence="1 6">Removes the N-terminal methionine from nascent proteins. The N-terminal methionine is often cleaved when the second residue in the primary sequence is small and uncharged (Met-Ala-, Cys, Gly, Pro, Ser, Thr, or Val). Requires deformylation of the N(alpha)-formylated initiator methionine before it can be hydrolyzed.</text>
</comment>
<reference evidence="9" key="1">
    <citation type="journal article" date="2020" name="mSystems">
        <title>Genome- and Community-Level Interaction Insights into Carbon Utilization and Element Cycling Functions of Hydrothermarchaeota in Hydrothermal Sediment.</title>
        <authorList>
            <person name="Zhou Z."/>
            <person name="Liu Y."/>
            <person name="Xu W."/>
            <person name="Pan J."/>
            <person name="Luo Z.H."/>
            <person name="Li M."/>
        </authorList>
    </citation>
    <scope>NUCLEOTIDE SEQUENCE [LARGE SCALE GENOMIC DNA]</scope>
    <source>
        <strain evidence="9">SpSt-222</strain>
    </source>
</reference>
<dbReference type="GO" id="GO:0046872">
    <property type="term" value="F:metal ion binding"/>
    <property type="evidence" value="ECO:0007669"/>
    <property type="project" value="UniProtKB-UniRule"/>
</dbReference>
<dbReference type="InterPro" id="IPR000994">
    <property type="entry name" value="Pept_M24"/>
</dbReference>
<feature type="binding site" evidence="6">
    <location>
        <position position="106"/>
    </location>
    <ligand>
        <name>a divalent metal cation</name>
        <dbReference type="ChEBI" id="CHEBI:60240"/>
        <label>2</label>
        <note>catalytic</note>
    </ligand>
</feature>
<feature type="binding site" evidence="6">
    <location>
        <position position="202"/>
    </location>
    <ligand>
        <name>a divalent metal cation</name>
        <dbReference type="ChEBI" id="CHEBI:60240"/>
        <label>2</label>
        <note>catalytic</note>
    </ligand>
</feature>
<feature type="binding site" evidence="6">
    <location>
        <position position="176"/>
    </location>
    <ligand>
        <name>substrate</name>
    </ligand>
</feature>
<dbReference type="EMBL" id="DSJL01000011">
    <property type="protein sequence ID" value="HEF66118.1"/>
    <property type="molecule type" value="Genomic_DNA"/>
</dbReference>
<dbReference type="PRINTS" id="PR00599">
    <property type="entry name" value="MAPEPTIDASE"/>
</dbReference>
<keyword evidence="3 6" id="KW-0645">Protease</keyword>
<evidence type="ECO:0000256" key="6">
    <source>
        <dbReference type="HAMAP-Rule" id="MF_01974"/>
    </source>
</evidence>
<dbReference type="AlphaFoldDB" id="A0A7C1XEX0"/>
<comment type="similarity">
    <text evidence="6">Belongs to the peptidase M24A family. Methionine aminopeptidase type 1 subfamily.</text>
</comment>
<name>A0A7C1XEX0_THERO</name>
<comment type="subunit">
    <text evidence="6">Monomer.</text>
</comment>
<proteinExistence type="inferred from homology"/>
<comment type="cofactor">
    <cofactor evidence="6">
        <name>Co(2+)</name>
        <dbReference type="ChEBI" id="CHEBI:48828"/>
    </cofactor>
    <cofactor evidence="6">
        <name>Zn(2+)</name>
        <dbReference type="ChEBI" id="CHEBI:29105"/>
    </cofactor>
    <cofactor evidence="6">
        <name>Mn(2+)</name>
        <dbReference type="ChEBI" id="CHEBI:29035"/>
    </cofactor>
    <cofactor evidence="6">
        <name>Fe(2+)</name>
        <dbReference type="ChEBI" id="CHEBI:29033"/>
    </cofactor>
    <text evidence="6">Binds 2 divalent metal cations per subunit. Has a high-affinity and a low affinity metal-binding site. The true nature of the physiological cofactor is under debate. The enzyme is active with cobalt, zinc, manganese or divalent iron ions. Most likely, methionine aminopeptidases function as mononuclear Fe(2+)-metalloproteases under physiological conditions, and the catalytically relevant metal-binding site has been assigned to the histidine-containing high-affinity site.</text>
</comment>
<dbReference type="GO" id="GO:0006508">
    <property type="term" value="P:proteolysis"/>
    <property type="evidence" value="ECO:0007669"/>
    <property type="project" value="UniProtKB-KW"/>
</dbReference>
<evidence type="ECO:0000259" key="8">
    <source>
        <dbReference type="Pfam" id="PF00557"/>
    </source>
</evidence>
<evidence type="ECO:0000256" key="3">
    <source>
        <dbReference type="ARBA" id="ARBA00022670"/>
    </source>
</evidence>
<keyword evidence="5 6" id="KW-0378">Hydrolase</keyword>